<dbReference type="PROSITE" id="PS50217">
    <property type="entry name" value="BZIP"/>
    <property type="match status" value="1"/>
</dbReference>
<proteinExistence type="predicted"/>
<dbReference type="EMBL" id="CP118376">
    <property type="protein sequence ID" value="WFD43119.1"/>
    <property type="molecule type" value="Genomic_DNA"/>
</dbReference>
<feature type="compositionally biased region" description="Polar residues" evidence="7">
    <location>
        <begin position="158"/>
        <end position="193"/>
    </location>
</feature>
<organism evidence="9 10">
    <name type="scientific">Malassezia psittaci</name>
    <dbReference type="NCBI Taxonomy" id="1821823"/>
    <lineage>
        <taxon>Eukaryota</taxon>
        <taxon>Fungi</taxon>
        <taxon>Dikarya</taxon>
        <taxon>Basidiomycota</taxon>
        <taxon>Ustilaginomycotina</taxon>
        <taxon>Malasseziomycetes</taxon>
        <taxon>Malasseziales</taxon>
        <taxon>Malasseziaceae</taxon>
        <taxon>Malassezia</taxon>
    </lineage>
</organism>
<evidence type="ECO:0000256" key="2">
    <source>
        <dbReference type="ARBA" id="ARBA00023015"/>
    </source>
</evidence>
<feature type="region of interest" description="Disordered" evidence="7">
    <location>
        <begin position="158"/>
        <end position="301"/>
    </location>
</feature>
<gene>
    <name evidence="9" type="primary">SKO1</name>
    <name evidence="9" type="ORF">MPSI1_001772</name>
</gene>
<evidence type="ECO:0000256" key="1">
    <source>
        <dbReference type="ARBA" id="ARBA00004123"/>
    </source>
</evidence>
<sequence>MDRPQSSFYEPRDAMHVSSGFNDLNRIPNGRVNVSEGEWPANGPTTSSTPSSIPIQSSLPMRFDGLLAQTTGAFPNSSSTKAETPLNETFPMSRLGESAPFPTQGLTSSMPSQDRIDSMNTTQFAGSRPGASTFPVAATPDSFSQMLSRTNLQKFLSTTPFTSQNVTNKPSNSTEIATSRQMDASNPSQKAPSSSPPGDPNHRPVSKDTRAVGEIGAASGLFMLSHGRDNTEQTQYDDSVNGKRKHADLELQTSREVPLGSPSRSTSPRPDTMRGFSSAKDHEKDETHSDETDSENKRKSFLERNRQAAFKCRQRKKAWLASLQAKVEYLQSDNESLQNTVEGLRAEVIFLKSQLMQQQQHHHHPHPNATSSQAEDNPHKMQATENRNSRNAPFHPGSVQSGAGYNAYPTPANESSMINTGTQSMERPPHSPTTTDNRGPYGHGGGQRMDRVSEPHTLLAPYPSSPATYFSTQETA</sequence>
<feature type="compositionally biased region" description="Basic and acidic residues" evidence="7">
    <location>
        <begin position="279"/>
        <end position="301"/>
    </location>
</feature>
<comment type="subcellular location">
    <subcellularLocation>
        <location evidence="1">Nucleus</location>
    </subcellularLocation>
</comment>
<dbReference type="SMART" id="SM00338">
    <property type="entry name" value="BRLZ"/>
    <property type="match status" value="1"/>
</dbReference>
<dbReference type="AlphaFoldDB" id="A0AAF0FA33"/>
<name>A0AAF0FA33_9BASI</name>
<dbReference type="Pfam" id="PF00170">
    <property type="entry name" value="bZIP_1"/>
    <property type="match status" value="1"/>
</dbReference>
<dbReference type="FunFam" id="1.20.5.170:FF:000053">
    <property type="entry name" value="BZIP transcription factor AtfA"/>
    <property type="match status" value="1"/>
</dbReference>
<dbReference type="Proteomes" id="UP001214628">
    <property type="component" value="Chromosome 2"/>
</dbReference>
<dbReference type="InterPro" id="IPR004827">
    <property type="entry name" value="bZIP"/>
</dbReference>
<dbReference type="InterPro" id="IPR046347">
    <property type="entry name" value="bZIP_sf"/>
</dbReference>
<keyword evidence="10" id="KW-1185">Reference proteome</keyword>
<keyword evidence="5" id="KW-0539">Nucleus</keyword>
<feature type="compositionally biased region" description="Basic and acidic residues" evidence="7">
    <location>
        <begin position="200"/>
        <end position="211"/>
    </location>
</feature>
<dbReference type="Gene3D" id="1.20.5.170">
    <property type="match status" value="1"/>
</dbReference>
<dbReference type="SUPFAM" id="SSF57959">
    <property type="entry name" value="Leucine zipper domain"/>
    <property type="match status" value="1"/>
</dbReference>
<evidence type="ECO:0000256" key="7">
    <source>
        <dbReference type="SAM" id="MobiDB-lite"/>
    </source>
</evidence>
<feature type="region of interest" description="Disordered" evidence="7">
    <location>
        <begin position="355"/>
        <end position="476"/>
    </location>
</feature>
<feature type="compositionally biased region" description="Polar residues" evidence="7">
    <location>
        <begin position="465"/>
        <end position="476"/>
    </location>
</feature>
<evidence type="ECO:0000313" key="9">
    <source>
        <dbReference type="EMBL" id="WFD43119.1"/>
    </source>
</evidence>
<feature type="compositionally biased region" description="Low complexity" evidence="7">
    <location>
        <begin position="261"/>
        <end position="270"/>
    </location>
</feature>
<keyword evidence="3" id="KW-0238">DNA-binding</keyword>
<reference evidence="9" key="1">
    <citation type="submission" date="2023-02" db="EMBL/GenBank/DDBJ databases">
        <title>Mating type loci evolution in Malassezia.</title>
        <authorList>
            <person name="Coelho M.A."/>
        </authorList>
    </citation>
    <scope>NUCLEOTIDE SEQUENCE</scope>
    <source>
        <strain evidence="9">CBS 14136</strain>
    </source>
</reference>
<dbReference type="GO" id="GO:0003700">
    <property type="term" value="F:DNA-binding transcription factor activity"/>
    <property type="evidence" value="ECO:0007669"/>
    <property type="project" value="InterPro"/>
</dbReference>
<dbReference type="PANTHER" id="PTHR19304">
    <property type="entry name" value="CYCLIC-AMP RESPONSE ELEMENT BINDING PROTEIN"/>
    <property type="match status" value="1"/>
</dbReference>
<evidence type="ECO:0000313" key="10">
    <source>
        <dbReference type="Proteomes" id="UP001214628"/>
    </source>
</evidence>
<feature type="compositionally biased region" description="Polar residues" evidence="7">
    <location>
        <begin position="104"/>
        <end position="125"/>
    </location>
</feature>
<feature type="region of interest" description="Disordered" evidence="7">
    <location>
        <begin position="1"/>
        <end position="57"/>
    </location>
</feature>
<keyword evidence="4" id="KW-0804">Transcription</keyword>
<protein>
    <submittedName>
        <fullName evidence="9">Transcription factor</fullName>
    </submittedName>
</protein>
<feature type="compositionally biased region" description="Low complexity" evidence="7">
    <location>
        <begin position="44"/>
        <end position="57"/>
    </location>
</feature>
<dbReference type="InterPro" id="IPR051027">
    <property type="entry name" value="bZIP_transcription_factors"/>
</dbReference>
<dbReference type="CDD" id="cd14687">
    <property type="entry name" value="bZIP_ATF2"/>
    <property type="match status" value="1"/>
</dbReference>
<evidence type="ECO:0000256" key="3">
    <source>
        <dbReference type="ARBA" id="ARBA00023125"/>
    </source>
</evidence>
<evidence type="ECO:0000256" key="4">
    <source>
        <dbReference type="ARBA" id="ARBA00023163"/>
    </source>
</evidence>
<evidence type="ECO:0000256" key="5">
    <source>
        <dbReference type="ARBA" id="ARBA00023242"/>
    </source>
</evidence>
<feature type="coiled-coil region" evidence="6">
    <location>
        <begin position="320"/>
        <end position="354"/>
    </location>
</feature>
<evidence type="ECO:0000259" key="8">
    <source>
        <dbReference type="PROSITE" id="PS50217"/>
    </source>
</evidence>
<evidence type="ECO:0000256" key="6">
    <source>
        <dbReference type="SAM" id="Coils"/>
    </source>
</evidence>
<feature type="domain" description="BZIP" evidence="8">
    <location>
        <begin position="295"/>
        <end position="358"/>
    </location>
</feature>
<dbReference type="GO" id="GO:0005634">
    <property type="term" value="C:nucleus"/>
    <property type="evidence" value="ECO:0007669"/>
    <property type="project" value="UniProtKB-SubCell"/>
</dbReference>
<accession>A0AAF0FA33</accession>
<feature type="compositionally biased region" description="Polar residues" evidence="7">
    <location>
        <begin position="412"/>
        <end position="425"/>
    </location>
</feature>
<keyword evidence="6" id="KW-0175">Coiled coil</keyword>
<dbReference type="GO" id="GO:0003677">
    <property type="term" value="F:DNA binding"/>
    <property type="evidence" value="ECO:0007669"/>
    <property type="project" value="UniProtKB-KW"/>
</dbReference>
<feature type="region of interest" description="Disordered" evidence="7">
    <location>
        <begin position="90"/>
        <end position="138"/>
    </location>
</feature>
<keyword evidence="2" id="KW-0805">Transcription regulation</keyword>